<dbReference type="AlphaFoldDB" id="A0A6A8AB32"/>
<dbReference type="RefSeq" id="WP_153354610.1">
    <property type="nucleotide sequence ID" value="NZ_WIXI01000044.1"/>
</dbReference>
<dbReference type="EMBL" id="WIXI01000044">
    <property type="protein sequence ID" value="MQY47117.1"/>
    <property type="molecule type" value="Genomic_DNA"/>
</dbReference>
<gene>
    <name evidence="1" type="ORF">GAO09_13845</name>
</gene>
<protein>
    <submittedName>
        <fullName evidence="1">Uncharacterized protein</fullName>
    </submittedName>
</protein>
<sequence length="447" mass="50830">MTEETGLWTWRKRSEGRGLLEVTEAHLERIRGLTVIWDAGEAGAAVLADDEFSDLDNLDQEDEELATVLGIFMVSARVPAFEGLVRNPYARAGEDDRFGLDDVPASDIAKLLLSGQDIALKAEPDEVALWDNADRRFYGINPKRPFGSENVSRDVRALVDPEKTLSNAAFAKRRKWLESRLLLLLQFFVQNAVLPLGKWVRDDERNWRLLDPNETPPAGEEISRKEWASRMFLQNYYENRDYTDTLHALFHLARTDRLSGSHADIVKRFKLDNHFDAVSDFAYQGAIEERFLAALKFFPERLKDPGVPWFTLSYARVLNASARFEEAHAVLEAAGVFDITREELNSSTINTVLIAWVEGLIARYGSGRLPGRELFAILNGGHSKWYVQPTLISIFQQWRSYPKEYRDDAEEPGLDHARAMAAQLELIQTIDNRDVKLTAHGRVRGPD</sequence>
<evidence type="ECO:0000313" key="2">
    <source>
        <dbReference type="Proteomes" id="UP000435138"/>
    </source>
</evidence>
<accession>A0A6A8AB32</accession>
<dbReference type="Proteomes" id="UP000435138">
    <property type="component" value="Unassembled WGS sequence"/>
</dbReference>
<proteinExistence type="predicted"/>
<organism evidence="1 2">
    <name type="scientific">Endobacterium cereale</name>
    <dbReference type="NCBI Taxonomy" id="2663029"/>
    <lineage>
        <taxon>Bacteria</taxon>
        <taxon>Pseudomonadati</taxon>
        <taxon>Pseudomonadota</taxon>
        <taxon>Alphaproteobacteria</taxon>
        <taxon>Hyphomicrobiales</taxon>
        <taxon>Rhizobiaceae</taxon>
        <taxon>Endobacterium</taxon>
    </lineage>
</organism>
<name>A0A6A8AB32_9HYPH</name>
<evidence type="ECO:0000313" key="1">
    <source>
        <dbReference type="EMBL" id="MQY47117.1"/>
    </source>
</evidence>
<keyword evidence="2" id="KW-1185">Reference proteome</keyword>
<comment type="caution">
    <text evidence="1">The sequence shown here is derived from an EMBL/GenBank/DDBJ whole genome shotgun (WGS) entry which is preliminary data.</text>
</comment>
<reference evidence="1 2" key="1">
    <citation type="submission" date="2019-11" db="EMBL/GenBank/DDBJ databases">
        <title>Genome analysis of Rhizobacterium cereale a novel genus and species isolated from maize roots in North Spain.</title>
        <authorList>
            <person name="Menendez E."/>
            <person name="Flores-Felix J.D."/>
            <person name="Ramirez-Bahena M.-H."/>
            <person name="Igual J.M."/>
            <person name="Garcia-Fraile P."/>
            <person name="Peix A."/>
            <person name="Velazquez E."/>
        </authorList>
    </citation>
    <scope>NUCLEOTIDE SEQUENCE [LARGE SCALE GENOMIC DNA]</scope>
    <source>
        <strain evidence="1 2">RZME27</strain>
    </source>
</reference>